<feature type="chain" id="PRO_5041931721" description="Glycoprotein" evidence="3">
    <location>
        <begin position="22"/>
        <end position="876"/>
    </location>
</feature>
<keyword evidence="3" id="KW-0732">Signal</keyword>
<feature type="compositionally biased region" description="Low complexity" evidence="1">
    <location>
        <begin position="840"/>
        <end position="849"/>
    </location>
</feature>
<accession>A0AAE3KIX5</accession>
<protein>
    <recommendedName>
        <fullName evidence="6">Glycoprotein</fullName>
    </recommendedName>
</protein>
<evidence type="ECO:0008006" key="6">
    <source>
        <dbReference type="Google" id="ProtNLM"/>
    </source>
</evidence>
<evidence type="ECO:0000256" key="3">
    <source>
        <dbReference type="SAM" id="SignalP"/>
    </source>
</evidence>
<feature type="compositionally biased region" description="Low complexity" evidence="1">
    <location>
        <begin position="859"/>
        <end position="868"/>
    </location>
</feature>
<dbReference type="Pfam" id="PF19516">
    <property type="entry name" value="DUF6049"/>
    <property type="match status" value="1"/>
</dbReference>
<feature type="compositionally biased region" description="Polar residues" evidence="1">
    <location>
        <begin position="820"/>
        <end position="839"/>
    </location>
</feature>
<feature type="region of interest" description="Disordered" evidence="1">
    <location>
        <begin position="26"/>
        <end position="48"/>
    </location>
</feature>
<keyword evidence="2" id="KW-0812">Transmembrane</keyword>
<feature type="signal peptide" evidence="3">
    <location>
        <begin position="1"/>
        <end position="21"/>
    </location>
</feature>
<evidence type="ECO:0000313" key="5">
    <source>
        <dbReference type="Proteomes" id="UP001206128"/>
    </source>
</evidence>
<dbReference type="Proteomes" id="UP001206128">
    <property type="component" value="Unassembled WGS sequence"/>
</dbReference>
<dbReference type="EMBL" id="JAMTCK010000016">
    <property type="protein sequence ID" value="MCP2168950.1"/>
    <property type="molecule type" value="Genomic_DNA"/>
</dbReference>
<feature type="compositionally biased region" description="Low complexity" evidence="1">
    <location>
        <begin position="797"/>
        <end position="815"/>
    </location>
</feature>
<organism evidence="4 5">
    <name type="scientific">Goodfellowiella coeruleoviolacea</name>
    <dbReference type="NCBI Taxonomy" id="334858"/>
    <lineage>
        <taxon>Bacteria</taxon>
        <taxon>Bacillati</taxon>
        <taxon>Actinomycetota</taxon>
        <taxon>Actinomycetes</taxon>
        <taxon>Pseudonocardiales</taxon>
        <taxon>Pseudonocardiaceae</taxon>
        <taxon>Goodfellowiella</taxon>
    </lineage>
</organism>
<dbReference type="RefSeq" id="WP_253777264.1">
    <property type="nucleotide sequence ID" value="NZ_JAMTCK010000016.1"/>
</dbReference>
<reference evidence="4" key="1">
    <citation type="submission" date="2022-06" db="EMBL/GenBank/DDBJ databases">
        <title>Genomic Encyclopedia of Archaeal and Bacterial Type Strains, Phase II (KMG-II): from individual species to whole genera.</title>
        <authorList>
            <person name="Goeker M."/>
        </authorList>
    </citation>
    <scope>NUCLEOTIDE SEQUENCE</scope>
    <source>
        <strain evidence="4">DSM 43935</strain>
    </source>
</reference>
<evidence type="ECO:0000256" key="2">
    <source>
        <dbReference type="SAM" id="Phobius"/>
    </source>
</evidence>
<sequence length="876" mass="89587">MRRLLSAIAAVAMVGAVSALGATAPAPAAQADPRNGIPPDQPPSTAQAAPLDAAAVSGLGAGMGSALVAGGVPARPARADVLTQAQPQAKAPSLLRLDVTQLTPRVIRAGTGDQMRVVGQITNVGDRRVNDISMRVQRGNALTSEDDLRGAIGEPARADQVRPAFHEVADFLDPGQSAQVDLTIPLRGAPQDSLAITQPGVYPLLLNVNGTPAYGSAARLAALSTLLPVLSLPGGQSTTRPATPPSITLLWPLADQPRLVSQDDGSGTALLSDDELATSLAAGGRLHALLQAYGRANAGPMGASVCLAVDPDLLLTVEAMTKGYRVRRDGQTVAGTGQEVAQAWLGQLQQLTAQHCVLPLPYADADLVALSRVGLTDLADTALTGGVLPDNLRPDQPQARANATIVSSLLDSARPLTGVVWPNDGALDENTLTMLANHGTRAVLTRPDSLATPAASGLTPLATSGGAAPVTAVRIDPLISDALAGGAVRRVPAGTDDPAADVATVSVQDALAALIFRAAFAGGTGQPLVVAPPLRWTAPQSELTTFLQEVAGLYDEQFARPAGLADLVADAASGPASTVSYSARAASAELPRSVTATLTEQENRVRGLAEAMFKDDSTDVQPEQLTGPLRNGLLRAASGAWRGNQPAAEAALNTSSSQIGAIQGSITITSPTTPITRASGDSPVPVSLTNKLPVLVKVRLVFAHVPGIQPQDLPEQLVPAGSSRNVFVPLEAMRSGQFSLSVHLTTPGGVSLGQYARLEVTSTNYGTITLVVTGTAAAALVLLLARRIRRRVKAEQPATAGPAAPTGDTAPVGAPHDTTPGASATANGTDSITTRSTVSTDQQQPTPEQDQPRAEPSVAADQQPAPAAGQERTSQS</sequence>
<gene>
    <name evidence="4" type="ORF">LX83_005830</name>
</gene>
<evidence type="ECO:0000256" key="1">
    <source>
        <dbReference type="SAM" id="MobiDB-lite"/>
    </source>
</evidence>
<dbReference type="InterPro" id="IPR046112">
    <property type="entry name" value="DUF6049"/>
</dbReference>
<feature type="transmembrane region" description="Helical" evidence="2">
    <location>
        <begin position="765"/>
        <end position="785"/>
    </location>
</feature>
<feature type="region of interest" description="Disordered" evidence="1">
    <location>
        <begin position="794"/>
        <end position="876"/>
    </location>
</feature>
<evidence type="ECO:0000313" key="4">
    <source>
        <dbReference type="EMBL" id="MCP2168950.1"/>
    </source>
</evidence>
<name>A0AAE3KIX5_9PSEU</name>
<keyword evidence="2" id="KW-0472">Membrane</keyword>
<keyword evidence="2" id="KW-1133">Transmembrane helix</keyword>
<comment type="caution">
    <text evidence="4">The sequence shown here is derived from an EMBL/GenBank/DDBJ whole genome shotgun (WGS) entry which is preliminary data.</text>
</comment>
<dbReference type="AlphaFoldDB" id="A0AAE3KIX5"/>
<keyword evidence="5" id="KW-1185">Reference proteome</keyword>
<proteinExistence type="predicted"/>